<dbReference type="EC" id="5.4.2.8" evidence="5"/>
<evidence type="ECO:0000259" key="12">
    <source>
        <dbReference type="Pfam" id="PF02878"/>
    </source>
</evidence>
<dbReference type="Gene3D" id="3.40.120.10">
    <property type="entry name" value="Alpha-D-Glucose-1,6-Bisphosphate, subunit A, domain 3"/>
    <property type="match status" value="3"/>
</dbReference>
<dbReference type="AlphaFoldDB" id="A0A558DFZ6"/>
<protein>
    <recommendedName>
        <fullName evidence="5">phosphomannomutase</fullName>
        <ecNumber evidence="5">5.4.2.8</ecNumber>
    </recommendedName>
</protein>
<dbReference type="PANTHER" id="PTHR43771">
    <property type="entry name" value="PHOSPHOMANNOMUTASE"/>
    <property type="match status" value="1"/>
</dbReference>
<evidence type="ECO:0000256" key="6">
    <source>
        <dbReference type="ARBA" id="ARBA00022553"/>
    </source>
</evidence>
<evidence type="ECO:0000256" key="4">
    <source>
        <dbReference type="ARBA" id="ARBA00010231"/>
    </source>
</evidence>
<dbReference type="SUPFAM" id="SSF53738">
    <property type="entry name" value="Phosphoglucomutase, first 3 domains"/>
    <property type="match status" value="3"/>
</dbReference>
<keyword evidence="10" id="KW-0472">Membrane</keyword>
<dbReference type="FunFam" id="3.40.120.10:FF:000001">
    <property type="entry name" value="Phosphoglucosamine mutase"/>
    <property type="match status" value="1"/>
</dbReference>
<evidence type="ECO:0000313" key="16">
    <source>
        <dbReference type="Proteomes" id="UP000317355"/>
    </source>
</evidence>
<feature type="transmembrane region" description="Helical" evidence="10">
    <location>
        <begin position="267"/>
        <end position="286"/>
    </location>
</feature>
<accession>A0A558DFZ6</accession>
<evidence type="ECO:0000256" key="2">
    <source>
        <dbReference type="ARBA" id="ARBA00001946"/>
    </source>
</evidence>
<dbReference type="CDD" id="cd03089">
    <property type="entry name" value="PMM_PGM"/>
    <property type="match status" value="1"/>
</dbReference>
<feature type="domain" description="Alpha-D-phosphohexomutase alpha/beta/alpha" evidence="14">
    <location>
        <begin position="635"/>
        <end position="743"/>
    </location>
</feature>
<evidence type="ECO:0000259" key="14">
    <source>
        <dbReference type="Pfam" id="PF02880"/>
    </source>
</evidence>
<dbReference type="InterPro" id="IPR036900">
    <property type="entry name" value="A-D-PHexomutase_C_sf"/>
</dbReference>
<organism evidence="15 16">
    <name type="scientific">Sedimenticola thiotaurini</name>
    <dbReference type="NCBI Taxonomy" id="1543721"/>
    <lineage>
        <taxon>Bacteria</taxon>
        <taxon>Pseudomonadati</taxon>
        <taxon>Pseudomonadota</taxon>
        <taxon>Gammaproteobacteria</taxon>
        <taxon>Chromatiales</taxon>
        <taxon>Sedimenticolaceae</taxon>
        <taxon>Sedimenticola</taxon>
    </lineage>
</organism>
<feature type="domain" description="Alpha-D-phosphohexomutase C-terminal" evidence="11">
    <location>
        <begin position="771"/>
        <end position="824"/>
    </location>
</feature>
<evidence type="ECO:0000259" key="11">
    <source>
        <dbReference type="Pfam" id="PF00408"/>
    </source>
</evidence>
<sequence>MLKRKKTVTEEEMAAPATKVVAVVGSAGRYFNIAALVTLTILLLAAAVILFFQVQQSQQANQKQLQVIAKSLAEGISDRLASQRDLLIGLAAKQELINPLISEDIAALHDQEQQLQRLLTDALKVRLLPKGWDQLEADSNPPFSYASLDMLRSVERSAAPSAAEVHQIGTTQQHIALAVPVFSETGGPVLGVLHVSYPYSWLEKALSTLSGIDGRVELQQIVKGVPVVITAVGNPASQAAGSSVIAGSIWQVAFAPGAVNWLGETQLLILAVIALSALLIIGVILLQSRHFKQAMREDLESMFALVDVLKSGTVGRINQPRLEEFGHVFGLIRQVWQQSARKAPPVSESTPAASTNETLLPDLESLDDSLDGSETSYSEQLGALPTSIFRAYDIRGVVGQTLNERIVFELGRAIGSEAQDQSQQTVIVARDGRHSGSAFSKALSDGLQASGCDVLDIGMVPTPVLYFATHFLGTKSGVMITGSHNPSDYNGLKIVINGTALSGEGIANLRKRIESGNLRQGQGVLHEQDLLPDYIERIVDDVQLSRPLKLVVDCGNGVAGVVAPALFQALGCDVTPLFCKVDGDFPNHHPDPGKPENLADLINAVRDRKADLGVAFDGDGDRLGVVDANGKIIWPDRLLMLLARDVLSRQPGADVIYDVKSSRHLADEILSYGGRPIMWKTGHSLIKAKMRETGALLAGEMSGHLFIKERWYGFDDGLYSCARLLELLSVEPVSVTEVFAGLPESVSTPELSMSFPNEGDNFALMDKLAEQVNFADAKLVDIDGLRIEFEDGWGLVRPSNTTPSLVFRFEADTETSLKRIQQQFHDWLLGAEPGITPPF</sequence>
<keyword evidence="6" id="KW-0597">Phosphoprotein</keyword>
<feature type="transmembrane region" description="Helical" evidence="10">
    <location>
        <begin position="30"/>
        <end position="52"/>
    </location>
</feature>
<dbReference type="InterPro" id="IPR005843">
    <property type="entry name" value="A-D-PHexomutase_C"/>
</dbReference>
<dbReference type="InterPro" id="IPR005846">
    <property type="entry name" value="A-D-PHexomutase_a/b/a-III"/>
</dbReference>
<dbReference type="Gene3D" id="3.30.310.50">
    <property type="entry name" value="Alpha-D-phosphohexomutase, C-terminal domain"/>
    <property type="match status" value="1"/>
</dbReference>
<keyword evidence="10" id="KW-1133">Transmembrane helix</keyword>
<evidence type="ECO:0000256" key="9">
    <source>
        <dbReference type="ARBA" id="ARBA00023235"/>
    </source>
</evidence>
<dbReference type="InterPro" id="IPR005841">
    <property type="entry name" value="Alpha-D-phosphohexomutase_SF"/>
</dbReference>
<feature type="domain" description="Alpha-D-phosphohexomutase alpha/beta/alpha" evidence="13">
    <location>
        <begin position="533"/>
        <end position="630"/>
    </location>
</feature>
<reference evidence="15 16" key="1">
    <citation type="submission" date="2019-07" db="EMBL/GenBank/DDBJ databases">
        <title>The pathways for chlorine oxyanion respiration interact through the shared metabolite chlorate.</title>
        <authorList>
            <person name="Barnum T.P."/>
            <person name="Cheng Y."/>
            <person name="Hill K.A."/>
            <person name="Lucas L.N."/>
            <person name="Carlson H.K."/>
            <person name="Coates J.D."/>
        </authorList>
    </citation>
    <scope>NUCLEOTIDE SEQUENCE [LARGE SCALE GENOMIC DNA]</scope>
    <source>
        <strain evidence="15">BK-3</strain>
    </source>
</reference>
<dbReference type="Pfam" id="PF02880">
    <property type="entry name" value="PGM_PMM_III"/>
    <property type="match status" value="1"/>
</dbReference>
<dbReference type="Pfam" id="PF02878">
    <property type="entry name" value="PGM_PMM_I"/>
    <property type="match status" value="1"/>
</dbReference>
<keyword evidence="10" id="KW-0812">Transmembrane</keyword>
<evidence type="ECO:0000259" key="13">
    <source>
        <dbReference type="Pfam" id="PF02879"/>
    </source>
</evidence>
<comment type="cofactor">
    <cofactor evidence="2">
        <name>Mg(2+)</name>
        <dbReference type="ChEBI" id="CHEBI:18420"/>
    </cofactor>
</comment>
<evidence type="ECO:0000256" key="10">
    <source>
        <dbReference type="SAM" id="Phobius"/>
    </source>
</evidence>
<evidence type="ECO:0000256" key="7">
    <source>
        <dbReference type="ARBA" id="ARBA00022723"/>
    </source>
</evidence>
<dbReference type="GO" id="GO:0000287">
    <property type="term" value="F:magnesium ion binding"/>
    <property type="evidence" value="ECO:0007669"/>
    <property type="project" value="InterPro"/>
</dbReference>
<dbReference type="InterPro" id="IPR016055">
    <property type="entry name" value="A-D-PHexomutase_a/b/a-I/II/III"/>
</dbReference>
<dbReference type="InterPro" id="IPR005845">
    <property type="entry name" value="A-D-PHexomutase_a/b/a-II"/>
</dbReference>
<dbReference type="FunFam" id="3.40.120.10:FF:000021">
    <property type="entry name" value="Phosphomannomutase/phosphoglucomutase"/>
    <property type="match status" value="1"/>
</dbReference>
<evidence type="ECO:0000256" key="5">
    <source>
        <dbReference type="ARBA" id="ARBA00012730"/>
    </source>
</evidence>
<evidence type="ECO:0000256" key="8">
    <source>
        <dbReference type="ARBA" id="ARBA00022842"/>
    </source>
</evidence>
<keyword evidence="8" id="KW-0460">Magnesium</keyword>
<comment type="catalytic activity">
    <reaction evidence="1">
        <text>alpha-D-mannose 1-phosphate = D-mannose 6-phosphate</text>
        <dbReference type="Rhea" id="RHEA:11140"/>
        <dbReference type="ChEBI" id="CHEBI:58409"/>
        <dbReference type="ChEBI" id="CHEBI:58735"/>
        <dbReference type="EC" id="5.4.2.8"/>
    </reaction>
</comment>
<keyword evidence="9" id="KW-0413">Isomerase</keyword>
<dbReference type="PANTHER" id="PTHR43771:SF2">
    <property type="entry name" value="PHOSPHOMANNOMUTASE_PHOSPHOGLUCOMUTASE"/>
    <property type="match status" value="1"/>
</dbReference>
<comment type="pathway">
    <text evidence="3">Nucleotide-sugar biosynthesis; GDP-alpha-D-mannose biosynthesis; alpha-D-mannose 1-phosphate from D-fructose 6-phosphate: step 2/2.</text>
</comment>
<feature type="domain" description="Alpha-D-phosphohexomutase alpha/beta/alpha" evidence="12">
    <location>
        <begin position="388"/>
        <end position="516"/>
    </location>
</feature>
<keyword evidence="7" id="KW-0479">Metal-binding</keyword>
<evidence type="ECO:0000256" key="3">
    <source>
        <dbReference type="ARBA" id="ARBA00004699"/>
    </source>
</evidence>
<dbReference type="GO" id="GO:0004615">
    <property type="term" value="F:phosphomannomutase activity"/>
    <property type="evidence" value="ECO:0007669"/>
    <property type="project" value="UniProtKB-EC"/>
</dbReference>
<dbReference type="Pfam" id="PF00408">
    <property type="entry name" value="PGM_PMM_IV"/>
    <property type="match status" value="1"/>
</dbReference>
<dbReference type="PROSITE" id="PS00710">
    <property type="entry name" value="PGM_PMM"/>
    <property type="match status" value="1"/>
</dbReference>
<dbReference type="GO" id="GO:1901137">
    <property type="term" value="P:carbohydrate derivative biosynthetic process"/>
    <property type="evidence" value="ECO:0007669"/>
    <property type="project" value="UniProtKB-ARBA"/>
</dbReference>
<dbReference type="Pfam" id="PF02879">
    <property type="entry name" value="PGM_PMM_II"/>
    <property type="match status" value="1"/>
</dbReference>
<dbReference type="Proteomes" id="UP000317355">
    <property type="component" value="Unassembled WGS sequence"/>
</dbReference>
<dbReference type="SUPFAM" id="SSF55957">
    <property type="entry name" value="Phosphoglucomutase, C-terminal domain"/>
    <property type="match status" value="1"/>
</dbReference>
<dbReference type="PRINTS" id="PR00509">
    <property type="entry name" value="PGMPMM"/>
</dbReference>
<name>A0A558DFZ6_9GAMM</name>
<evidence type="ECO:0000313" key="15">
    <source>
        <dbReference type="EMBL" id="TVT59949.1"/>
    </source>
</evidence>
<evidence type="ECO:0000256" key="1">
    <source>
        <dbReference type="ARBA" id="ARBA00000586"/>
    </source>
</evidence>
<gene>
    <name evidence="15" type="ORF">FHK82_02935</name>
</gene>
<comment type="similarity">
    <text evidence="4">Belongs to the phosphohexose mutase family.</text>
</comment>
<proteinExistence type="inferred from homology"/>
<dbReference type="GO" id="GO:0005975">
    <property type="term" value="P:carbohydrate metabolic process"/>
    <property type="evidence" value="ECO:0007669"/>
    <property type="project" value="InterPro"/>
</dbReference>
<dbReference type="InterPro" id="IPR016066">
    <property type="entry name" value="A-D-PHexomutase_CS"/>
</dbReference>
<dbReference type="EMBL" id="VMRY01000003">
    <property type="protein sequence ID" value="TVT59949.1"/>
    <property type="molecule type" value="Genomic_DNA"/>
</dbReference>
<dbReference type="InterPro" id="IPR005844">
    <property type="entry name" value="A-D-PHexomutase_a/b/a-I"/>
</dbReference>
<comment type="caution">
    <text evidence="15">The sequence shown here is derived from an EMBL/GenBank/DDBJ whole genome shotgun (WGS) entry which is preliminary data.</text>
</comment>